<accession>A0A848H9S1</accession>
<evidence type="ECO:0000313" key="2">
    <source>
        <dbReference type="EMBL" id="NML46180.1"/>
    </source>
</evidence>
<reference evidence="2 3" key="1">
    <citation type="submission" date="2020-04" db="EMBL/GenBank/DDBJ databases">
        <title>Ramlibacter sp. G-1-2-2 isolated from soil.</title>
        <authorList>
            <person name="Dahal R.H."/>
        </authorList>
    </citation>
    <scope>NUCLEOTIDE SEQUENCE [LARGE SCALE GENOMIC DNA]</scope>
    <source>
        <strain evidence="2 3">G-1-2-2</strain>
    </source>
</reference>
<comment type="caution">
    <text evidence="2">The sequence shown here is derived from an EMBL/GenBank/DDBJ whole genome shotgun (WGS) entry which is preliminary data.</text>
</comment>
<dbReference type="AlphaFoldDB" id="A0A848H9S1"/>
<keyword evidence="1" id="KW-0732">Signal</keyword>
<dbReference type="Proteomes" id="UP000541185">
    <property type="component" value="Unassembled WGS sequence"/>
</dbReference>
<organism evidence="2 3">
    <name type="scientific">Ramlibacter agri</name>
    <dbReference type="NCBI Taxonomy" id="2728837"/>
    <lineage>
        <taxon>Bacteria</taxon>
        <taxon>Pseudomonadati</taxon>
        <taxon>Pseudomonadota</taxon>
        <taxon>Betaproteobacteria</taxon>
        <taxon>Burkholderiales</taxon>
        <taxon>Comamonadaceae</taxon>
        <taxon>Ramlibacter</taxon>
    </lineage>
</organism>
<feature type="signal peptide" evidence="1">
    <location>
        <begin position="1"/>
        <end position="30"/>
    </location>
</feature>
<name>A0A848H9S1_9BURK</name>
<sequence>MALAELPRLRRRGVLGLGLAVALRCAGASAQSSAHAQAAALFDEYWERTAVMFPEWASYRGDHRFGDRLDDGSPGARERWYALVRELKARLQALPRAQLDAQDRLSVDVLTRRLDYSLAMEPHEGFASMTVNASPWPFQAGFHDLLNAVPMASEPQARQVLARMAAYPGRVEQEIAKLRTGMAAGWVPPRHALEIALQQLDTQLAQHGSASIYFEPFKRPGSDVPEATREQLRAEGAAAVDQQVLPALQRLRDFVAGDYIARAPREGGLVRYPDGAAVYAKVVRSQTTTNLTPDEIHAIGLDQLARAQQGMEAVRREVGFAGDMEAFRRFLNTDPRFFKHSGEEVLAGYRDIIKRVEPELPRLFAQLPRAPVGVRALPAFMGTGAVESYDGPSLDGARPGWFNANAAAYAVRPTWGMEAIALHEAVPGHHLQIARAAELTALPTFRRAQGFTAFAEGWGLYAETLGPELGLYQDPYSRYGFYANQAWRAARLVVDTGIHARGWTRQRALEVMAAGTGMERNRVEFEVDRYISAPGQALAYMIGELKFIELREKARTALGARFDIRKFHMAVLDQGQLPLDLLERVVEEWIAAPVAFTP</sequence>
<evidence type="ECO:0000313" key="3">
    <source>
        <dbReference type="Proteomes" id="UP000541185"/>
    </source>
</evidence>
<dbReference type="RefSeq" id="WP_169420461.1">
    <property type="nucleotide sequence ID" value="NZ_JABBFX010000002.1"/>
</dbReference>
<keyword evidence="3" id="KW-1185">Reference proteome</keyword>
<evidence type="ECO:0000256" key="1">
    <source>
        <dbReference type="SAM" id="SignalP"/>
    </source>
</evidence>
<feature type="chain" id="PRO_5032291200" evidence="1">
    <location>
        <begin position="31"/>
        <end position="598"/>
    </location>
</feature>
<dbReference type="InterPro" id="IPR010281">
    <property type="entry name" value="DUF885"/>
</dbReference>
<dbReference type="PANTHER" id="PTHR33361:SF2">
    <property type="entry name" value="DUF885 DOMAIN-CONTAINING PROTEIN"/>
    <property type="match status" value="1"/>
</dbReference>
<dbReference type="EMBL" id="JABBFX010000002">
    <property type="protein sequence ID" value="NML46180.1"/>
    <property type="molecule type" value="Genomic_DNA"/>
</dbReference>
<dbReference type="PANTHER" id="PTHR33361">
    <property type="entry name" value="GLR0591 PROTEIN"/>
    <property type="match status" value="1"/>
</dbReference>
<gene>
    <name evidence="2" type="ORF">HHL11_20700</name>
</gene>
<protein>
    <submittedName>
        <fullName evidence="2">DUF885 domain-containing protein</fullName>
    </submittedName>
</protein>
<proteinExistence type="predicted"/>
<dbReference type="Pfam" id="PF05960">
    <property type="entry name" value="DUF885"/>
    <property type="match status" value="1"/>
</dbReference>